<comment type="caution">
    <text evidence="1">The sequence shown here is derived from an EMBL/GenBank/DDBJ whole genome shotgun (WGS) entry which is preliminary data.</text>
</comment>
<evidence type="ECO:0000313" key="1">
    <source>
        <dbReference type="EMBL" id="GMG45353.1"/>
    </source>
</evidence>
<organism evidence="1 2">
    <name type="scientific">Aspergillus oryzae var. brunneus</name>
    <dbReference type="NCBI Taxonomy" id="332754"/>
    <lineage>
        <taxon>Eukaryota</taxon>
        <taxon>Fungi</taxon>
        <taxon>Dikarya</taxon>
        <taxon>Ascomycota</taxon>
        <taxon>Pezizomycotina</taxon>
        <taxon>Eurotiomycetes</taxon>
        <taxon>Eurotiomycetidae</taxon>
        <taxon>Eurotiales</taxon>
        <taxon>Aspergillaceae</taxon>
        <taxon>Aspergillus</taxon>
        <taxon>Aspergillus subgen. Circumdati</taxon>
    </lineage>
</organism>
<protein>
    <submittedName>
        <fullName evidence="1">Unnamed protein product</fullName>
    </submittedName>
</protein>
<gene>
    <name evidence="1" type="ORF">Aory05_000423500</name>
</gene>
<dbReference type="EMBL" id="BSYB01000014">
    <property type="protein sequence ID" value="GMG45353.1"/>
    <property type="molecule type" value="Genomic_DNA"/>
</dbReference>
<proteinExistence type="predicted"/>
<keyword evidence="2" id="KW-1185">Reference proteome</keyword>
<evidence type="ECO:0000313" key="2">
    <source>
        <dbReference type="Proteomes" id="UP001165189"/>
    </source>
</evidence>
<reference evidence="1" key="1">
    <citation type="submission" date="2023-04" db="EMBL/GenBank/DDBJ databases">
        <title>Aspergillus oryzae var. brunneus NBRC 4377.</title>
        <authorList>
            <person name="Ichikawa N."/>
            <person name="Sato H."/>
            <person name="Tonouchi N."/>
        </authorList>
    </citation>
    <scope>NUCLEOTIDE SEQUENCE</scope>
    <source>
        <strain evidence="1">NBRC 4377</strain>
    </source>
</reference>
<sequence>MAFVAVSENSRYVSGLTWVKKPLKNASFNWLRRASFPNLNTIVATDPDAICMSFGELSRCITKKSTRGSSPLLWMGSVTLQGCEDVRQFRKLNDIKKQQ</sequence>
<name>A0ABQ6KN30_ASPOZ</name>
<accession>A0ABQ6KN30</accession>
<dbReference type="Proteomes" id="UP001165189">
    <property type="component" value="Unassembled WGS sequence"/>
</dbReference>